<dbReference type="Gene3D" id="3.40.50.2000">
    <property type="entry name" value="Glycogen Phosphorylase B"/>
    <property type="match status" value="2"/>
</dbReference>
<dbReference type="GO" id="GO:0035251">
    <property type="term" value="F:UDP-glucosyltransferase activity"/>
    <property type="evidence" value="ECO:0007669"/>
    <property type="project" value="TreeGrafter"/>
</dbReference>
<evidence type="ECO:0000256" key="4">
    <source>
        <dbReference type="RuleBase" id="RU003718"/>
    </source>
</evidence>
<dbReference type="Gramene" id="arahy.Tifrunner.gnm2.ann2.Ah12g470200.1">
    <property type="protein sequence ID" value="arahy.Tifrunner.gnm2.ann2.Ah12g470200.1-CDS-1"/>
    <property type="gene ID" value="arahy.Tifrunner.gnm2.ann2.Ah12g470200"/>
</dbReference>
<evidence type="ECO:0000313" key="6">
    <source>
        <dbReference type="EMBL" id="RYR71257.1"/>
    </source>
</evidence>
<dbReference type="InterPro" id="IPR035595">
    <property type="entry name" value="UDP_glycos_trans_CS"/>
</dbReference>
<evidence type="ECO:0000256" key="2">
    <source>
        <dbReference type="ARBA" id="ARBA00022676"/>
    </source>
</evidence>
<keyword evidence="7" id="KW-1185">Reference proteome</keyword>
<dbReference type="SUPFAM" id="SSF53756">
    <property type="entry name" value="UDP-Glycosyltransferase/glycogen phosphorylase"/>
    <property type="match status" value="1"/>
</dbReference>
<evidence type="ECO:0000256" key="1">
    <source>
        <dbReference type="ARBA" id="ARBA00009995"/>
    </source>
</evidence>
<gene>
    <name evidence="6" type="ORF">Ahy_A02g005538</name>
</gene>
<organism evidence="6 7">
    <name type="scientific">Arachis hypogaea</name>
    <name type="common">Peanut</name>
    <dbReference type="NCBI Taxonomy" id="3818"/>
    <lineage>
        <taxon>Eukaryota</taxon>
        <taxon>Viridiplantae</taxon>
        <taxon>Streptophyta</taxon>
        <taxon>Embryophyta</taxon>
        <taxon>Tracheophyta</taxon>
        <taxon>Spermatophyta</taxon>
        <taxon>Magnoliopsida</taxon>
        <taxon>eudicotyledons</taxon>
        <taxon>Gunneridae</taxon>
        <taxon>Pentapetalae</taxon>
        <taxon>rosids</taxon>
        <taxon>fabids</taxon>
        <taxon>Fabales</taxon>
        <taxon>Fabaceae</taxon>
        <taxon>Papilionoideae</taxon>
        <taxon>50 kb inversion clade</taxon>
        <taxon>dalbergioids sensu lato</taxon>
        <taxon>Dalbergieae</taxon>
        <taxon>Pterocarpus clade</taxon>
        <taxon>Arachis</taxon>
    </lineage>
</organism>
<dbReference type="SMR" id="A0A445E754"/>
<dbReference type="PROSITE" id="PS00375">
    <property type="entry name" value="UDPGT"/>
    <property type="match status" value="1"/>
</dbReference>
<sequence length="510" mass="57508">MVSSTPQVCNNNNNLHFVFIPLMAPGHILPMVDMAKLLARRNVKVTIVTTPLNALQFKASLDREVHQNSSKIQILVVKFPNSEAGIPQGCESLDTLPSMDLKENFFLALSLMQMPIEDLIEKSLDPFPSCIIYDKNIPCVAEIATKFNVPRIIFDGTNCFNLLCNHNLYASKVCDKFSDDDDDQVIVVPGLPHRIEMRKSQLPTLFNPGTNQNLIKVREKIRESEKGAYGVVVNSFEELELEYVRDYQRVIGCTKVWCLGPVSLTNKDDLDKAQRGNKEFSNEIENKYVKFLDSWPKGSVIYACLGSLNRVSPKQLIEIGLGLEMTKRPFIWVLRGAYRKDEMEKWLSENGFEERVKERGILIKGWAPQILILSHSSIGAFLTHCGWNSTLEGISSGVPLITFPLFADQFYNEKLVVQVIEIGVRIGVENAVHFGDEDKFGDGVQVTRKKVVDAIENVMGEGEEKEKRRERVKEYADLAKNAIEEGGSSYNNLSLLIEDILNHVSKVLIN</sequence>
<accession>A0A445E754</accession>
<dbReference type="STRING" id="3818.A0A445E754"/>
<dbReference type="PANTHER" id="PTHR48047">
    <property type="entry name" value="GLYCOSYLTRANSFERASE"/>
    <property type="match status" value="1"/>
</dbReference>
<dbReference type="Pfam" id="PF00201">
    <property type="entry name" value="UDPGT"/>
    <property type="match status" value="1"/>
</dbReference>
<protein>
    <recommendedName>
        <fullName evidence="5">Glycosyltransferase</fullName>
        <ecNumber evidence="5">2.4.1.-</ecNumber>
    </recommendedName>
</protein>
<comment type="caution">
    <text evidence="6">The sequence shown here is derived from an EMBL/GenBank/DDBJ whole genome shotgun (WGS) entry which is preliminary data.</text>
</comment>
<comment type="similarity">
    <text evidence="1 4">Belongs to the UDP-glycosyltransferase family.</text>
</comment>
<dbReference type="FunFam" id="3.40.50.2000:FF:000071">
    <property type="entry name" value="Glycosyltransferase"/>
    <property type="match status" value="1"/>
</dbReference>
<dbReference type="AlphaFoldDB" id="A0A445E754"/>
<evidence type="ECO:0000313" key="7">
    <source>
        <dbReference type="Proteomes" id="UP000289738"/>
    </source>
</evidence>
<keyword evidence="3 4" id="KW-0808">Transferase</keyword>
<dbReference type="Gramene" id="arahy.Tifrunner.gnm2.ann2.Ah02g402000.1">
    <property type="protein sequence ID" value="arahy.Tifrunner.gnm2.ann2.Ah02g402000.1-CDS-1"/>
    <property type="gene ID" value="arahy.Tifrunner.gnm2.ann2.Ah02g402000"/>
</dbReference>
<dbReference type="OrthoDB" id="5835829at2759"/>
<reference evidence="6 7" key="1">
    <citation type="submission" date="2019-01" db="EMBL/GenBank/DDBJ databases">
        <title>Sequencing of cultivated peanut Arachis hypogaea provides insights into genome evolution and oil improvement.</title>
        <authorList>
            <person name="Chen X."/>
        </authorList>
    </citation>
    <scope>NUCLEOTIDE SEQUENCE [LARGE SCALE GENOMIC DNA]</scope>
    <source>
        <strain evidence="7">cv. Fuhuasheng</strain>
        <tissue evidence="6">Leaves</tissue>
    </source>
</reference>
<dbReference type="FunFam" id="3.40.50.2000:FF:000047">
    <property type="entry name" value="Glycosyltransferase"/>
    <property type="match status" value="1"/>
</dbReference>
<name>A0A445E754_ARAHY</name>
<keyword evidence="2 4" id="KW-0328">Glycosyltransferase</keyword>
<dbReference type="PANTHER" id="PTHR48047:SF19">
    <property type="entry name" value="GLYCOSYLTRANSFERASE"/>
    <property type="match status" value="1"/>
</dbReference>
<dbReference type="CDD" id="cd03784">
    <property type="entry name" value="GT1_Gtf-like"/>
    <property type="match status" value="1"/>
</dbReference>
<evidence type="ECO:0000256" key="3">
    <source>
        <dbReference type="ARBA" id="ARBA00022679"/>
    </source>
</evidence>
<dbReference type="EC" id="2.4.1.-" evidence="5"/>
<evidence type="ECO:0000256" key="5">
    <source>
        <dbReference type="RuleBase" id="RU362057"/>
    </source>
</evidence>
<dbReference type="EMBL" id="SDMP01000002">
    <property type="protein sequence ID" value="RYR71257.1"/>
    <property type="molecule type" value="Genomic_DNA"/>
</dbReference>
<dbReference type="InterPro" id="IPR002213">
    <property type="entry name" value="UDP_glucos_trans"/>
</dbReference>
<proteinExistence type="inferred from homology"/>
<dbReference type="Proteomes" id="UP000289738">
    <property type="component" value="Chromosome A02"/>
</dbReference>